<name>A0A0J9C8M8_9FIRM</name>
<sequence length="248" mass="27228">MNQLTIHPGRGKDQRPEAFAPLVLGPGDLCAVAGNTGSGKSRLIKDIEQLVNGESPTGRRILLDGKAVPFGSRQSVSGRLVAHLSQSMRFVLDLTVMDFLALHCRCRDQTGLMPKQILDMANTITPEPVFSSDHLNLLSGGQSRALMIADIALVCDSPVILIDEIENAGIDKKKALHLLTNSKKLVLIVTHDPHTALMARKRIIMDNGAVRAVLARTPEETRLFARLDQVYEEQMLLQSRLRKGETLI</sequence>
<dbReference type="GeneID" id="93166247"/>
<keyword evidence="2" id="KW-0813">Transport</keyword>
<dbReference type="SUPFAM" id="SSF52540">
    <property type="entry name" value="P-loop containing nucleoside triphosphate hydrolases"/>
    <property type="match status" value="1"/>
</dbReference>
<protein>
    <recommendedName>
        <fullName evidence="5">ABC transporter domain-containing protein</fullName>
    </recommendedName>
</protein>
<reference evidence="6 7" key="1">
    <citation type="submission" date="2011-04" db="EMBL/GenBank/DDBJ databases">
        <title>The Genome Sequence of Clostridium citroniae WAL-19142.</title>
        <authorList>
            <consortium name="The Broad Institute Genome Sequencing Platform"/>
            <person name="Earl A."/>
            <person name="Ward D."/>
            <person name="Feldgarden M."/>
            <person name="Gevers D."/>
            <person name="Warren Y.A."/>
            <person name="Tyrrell K.L."/>
            <person name="Citron D.M."/>
            <person name="Goldstein E.J."/>
            <person name="Daigneault M."/>
            <person name="Allen-Vercoe E."/>
            <person name="Young S.K."/>
            <person name="Zeng Q."/>
            <person name="Gargeya S."/>
            <person name="Fitzgerald M."/>
            <person name="Haas B."/>
            <person name="Abouelleil A."/>
            <person name="Alvarado L."/>
            <person name="Arachchi H.M."/>
            <person name="Berlin A."/>
            <person name="Brown A."/>
            <person name="Chapman S.B."/>
            <person name="Chen Z."/>
            <person name="Dunbar C."/>
            <person name="Freedman E."/>
            <person name="Gearin G."/>
            <person name="Gellesch M."/>
            <person name="Goldberg J."/>
            <person name="Griggs A."/>
            <person name="Gujja S."/>
            <person name="Heilman E.R."/>
            <person name="Heiman D."/>
            <person name="Howarth C."/>
            <person name="Larson L."/>
            <person name="Lui A."/>
            <person name="MacDonald P.J."/>
            <person name="Mehta T."/>
            <person name="Montmayeur A."/>
            <person name="Murphy C."/>
            <person name="Neiman D."/>
            <person name="Pearson M."/>
            <person name="Priest M."/>
            <person name="Roberts A."/>
            <person name="Saif S."/>
            <person name="Shea T."/>
            <person name="Shenoy N."/>
            <person name="Sisk P."/>
            <person name="Stolte C."/>
            <person name="Sykes S."/>
            <person name="White J."/>
            <person name="Yandava C."/>
            <person name="Wortman J."/>
            <person name="Nusbaum C."/>
            <person name="Birren B."/>
        </authorList>
    </citation>
    <scope>NUCLEOTIDE SEQUENCE [LARGE SCALE GENOMIC DNA]</scope>
    <source>
        <strain evidence="6 7">WAL-19142</strain>
    </source>
</reference>
<dbReference type="PANTHER" id="PTHR43117">
    <property type="entry name" value="OSMOPROTECTANT IMPORT ATP-BINDING PROTEIN OSMV"/>
    <property type="match status" value="1"/>
</dbReference>
<evidence type="ECO:0000256" key="1">
    <source>
        <dbReference type="ARBA" id="ARBA00005417"/>
    </source>
</evidence>
<dbReference type="PROSITE" id="PS00211">
    <property type="entry name" value="ABC_TRANSPORTER_1"/>
    <property type="match status" value="1"/>
</dbReference>
<gene>
    <name evidence="6" type="ORF">HMPREF9470_01923</name>
</gene>
<dbReference type="Pfam" id="PF00005">
    <property type="entry name" value="ABC_tran"/>
    <property type="match status" value="1"/>
</dbReference>
<dbReference type="InterPro" id="IPR027417">
    <property type="entry name" value="P-loop_NTPase"/>
</dbReference>
<organism evidence="6 7">
    <name type="scientific">[Clostridium] citroniae WAL-19142</name>
    <dbReference type="NCBI Taxonomy" id="742734"/>
    <lineage>
        <taxon>Bacteria</taxon>
        <taxon>Bacillati</taxon>
        <taxon>Bacillota</taxon>
        <taxon>Clostridia</taxon>
        <taxon>Lachnospirales</taxon>
        <taxon>Lachnospiraceae</taxon>
        <taxon>Enterocloster</taxon>
    </lineage>
</organism>
<evidence type="ECO:0000313" key="6">
    <source>
        <dbReference type="EMBL" id="KMW20864.1"/>
    </source>
</evidence>
<evidence type="ECO:0000256" key="4">
    <source>
        <dbReference type="ARBA" id="ARBA00022840"/>
    </source>
</evidence>
<dbReference type="RefSeq" id="WP_007860993.1">
    <property type="nucleotide sequence ID" value="NZ_KQ235877.1"/>
</dbReference>
<dbReference type="InterPro" id="IPR003593">
    <property type="entry name" value="AAA+_ATPase"/>
</dbReference>
<keyword evidence="4" id="KW-0067">ATP-binding</keyword>
<dbReference type="Gene3D" id="3.40.50.300">
    <property type="entry name" value="P-loop containing nucleotide triphosphate hydrolases"/>
    <property type="match status" value="1"/>
</dbReference>
<evidence type="ECO:0000313" key="7">
    <source>
        <dbReference type="Proteomes" id="UP000037392"/>
    </source>
</evidence>
<dbReference type="GO" id="GO:0016887">
    <property type="term" value="F:ATP hydrolysis activity"/>
    <property type="evidence" value="ECO:0007669"/>
    <property type="project" value="InterPro"/>
</dbReference>
<dbReference type="EMBL" id="ADLK01000018">
    <property type="protein sequence ID" value="KMW20864.1"/>
    <property type="molecule type" value="Genomic_DNA"/>
</dbReference>
<evidence type="ECO:0000256" key="2">
    <source>
        <dbReference type="ARBA" id="ARBA00022448"/>
    </source>
</evidence>
<evidence type="ECO:0000256" key="3">
    <source>
        <dbReference type="ARBA" id="ARBA00022741"/>
    </source>
</evidence>
<proteinExistence type="inferred from homology"/>
<dbReference type="AlphaFoldDB" id="A0A0J9C8M8"/>
<dbReference type="PROSITE" id="PS50893">
    <property type="entry name" value="ABC_TRANSPORTER_2"/>
    <property type="match status" value="1"/>
</dbReference>
<keyword evidence="3" id="KW-0547">Nucleotide-binding</keyword>
<accession>A0A0J9C8M8</accession>
<dbReference type="PANTHER" id="PTHR43117:SF4">
    <property type="entry name" value="OSMOPROTECTANT IMPORT ATP-BINDING PROTEIN OSMV"/>
    <property type="match status" value="1"/>
</dbReference>
<dbReference type="PATRIC" id="fig|742734.4.peg.2064"/>
<dbReference type="InterPro" id="IPR003439">
    <property type="entry name" value="ABC_transporter-like_ATP-bd"/>
</dbReference>
<dbReference type="InterPro" id="IPR017871">
    <property type="entry name" value="ABC_transporter-like_CS"/>
</dbReference>
<feature type="domain" description="ABC transporter" evidence="5">
    <location>
        <begin position="1"/>
        <end position="232"/>
    </location>
</feature>
<evidence type="ECO:0000259" key="5">
    <source>
        <dbReference type="PROSITE" id="PS50893"/>
    </source>
</evidence>
<comment type="similarity">
    <text evidence="1">Belongs to the ABC transporter superfamily.</text>
</comment>
<dbReference type="Proteomes" id="UP000037392">
    <property type="component" value="Unassembled WGS sequence"/>
</dbReference>
<dbReference type="OrthoDB" id="9776556at2"/>
<comment type="caution">
    <text evidence="6">The sequence shown here is derived from an EMBL/GenBank/DDBJ whole genome shotgun (WGS) entry which is preliminary data.</text>
</comment>
<dbReference type="GO" id="GO:0005524">
    <property type="term" value="F:ATP binding"/>
    <property type="evidence" value="ECO:0007669"/>
    <property type="project" value="UniProtKB-KW"/>
</dbReference>
<dbReference type="SMART" id="SM00382">
    <property type="entry name" value="AAA"/>
    <property type="match status" value="1"/>
</dbReference>